<dbReference type="SFLD" id="SFLDS00003">
    <property type="entry name" value="Haloacid_Dehalogenase"/>
    <property type="match status" value="1"/>
</dbReference>
<reference evidence="14 15" key="1">
    <citation type="submission" date="2016-10" db="EMBL/GenBank/DDBJ databases">
        <authorList>
            <person name="Varghese N."/>
            <person name="Submissions S."/>
        </authorList>
    </citation>
    <scope>NUCLEOTIDE SEQUENCE [LARGE SCALE GENOMIC DNA]</scope>
    <source>
        <strain evidence="14 15">DSM 1361</strain>
    </source>
</reference>
<evidence type="ECO:0000256" key="8">
    <source>
        <dbReference type="ARBA" id="ARBA00022801"/>
    </source>
</evidence>
<dbReference type="PIRSF" id="PIRSF006118">
    <property type="entry name" value="KDO8-P_Ptase"/>
    <property type="match status" value="1"/>
</dbReference>
<dbReference type="InterPro" id="IPR010023">
    <property type="entry name" value="KdsC_fam"/>
</dbReference>
<evidence type="ECO:0000256" key="10">
    <source>
        <dbReference type="ARBA" id="ARBA00022985"/>
    </source>
</evidence>
<evidence type="ECO:0000256" key="5">
    <source>
        <dbReference type="ARBA" id="ARBA00013066"/>
    </source>
</evidence>
<keyword evidence="8 12" id="KW-0378">Hydrolase</keyword>
<comment type="cofactor">
    <cofactor evidence="2 12 13">
        <name>Mg(2+)</name>
        <dbReference type="ChEBI" id="CHEBI:18420"/>
    </cofactor>
</comment>
<proteinExistence type="inferred from homology"/>
<dbReference type="AlphaFoldDB" id="A0A662ZJB4"/>
<evidence type="ECO:0000256" key="2">
    <source>
        <dbReference type="ARBA" id="ARBA00001946"/>
    </source>
</evidence>
<dbReference type="FunFam" id="3.40.50.1000:FF:000029">
    <property type="entry name" value="3-deoxy-D-manno-octulosonate 8-phosphate phosphatase KdsC"/>
    <property type="match status" value="1"/>
</dbReference>
<evidence type="ECO:0000313" key="14">
    <source>
        <dbReference type="EMBL" id="SFP61331.1"/>
    </source>
</evidence>
<dbReference type="RefSeq" id="WP_093143094.1">
    <property type="nucleotide sequence ID" value="NZ_FOXF01000043.1"/>
</dbReference>
<evidence type="ECO:0000256" key="9">
    <source>
        <dbReference type="ARBA" id="ARBA00022842"/>
    </source>
</evidence>
<dbReference type="EC" id="3.1.3.45" evidence="5 12"/>
<dbReference type="Gene3D" id="3.40.50.1000">
    <property type="entry name" value="HAD superfamily/HAD-like"/>
    <property type="match status" value="1"/>
</dbReference>
<protein>
    <recommendedName>
        <fullName evidence="6 12">3-deoxy-D-manno-octulosonate 8-phosphate phosphatase KdsC</fullName>
        <ecNumber evidence="5 12">3.1.3.45</ecNumber>
    </recommendedName>
    <alternativeName>
        <fullName evidence="11 12">KDO 8-P phosphatase</fullName>
    </alternativeName>
</protein>
<keyword evidence="9 12" id="KW-0460">Magnesium</keyword>
<dbReference type="NCBIfam" id="TIGR01670">
    <property type="entry name" value="KdsC-phosphatas"/>
    <property type="match status" value="1"/>
</dbReference>
<sequence>MSLTSLTPYGTVSESLLERIRNIKILLSDVDGVLSDGKIYISNSGEEMKNFNTKDGFGIVAIQKLGVGFGVITGRESEIVNIRMKSLKARYVYQGITDKVAALMQIINESGVSADEIAYIGDDVIDITVFNHCGMSFCPRDAHPIVKSVSDYVCHLDGGNGAVREVCDLILTARGRLDSVGASI</sequence>
<dbReference type="PANTHER" id="PTHR21485">
    <property type="entry name" value="HAD SUPERFAMILY MEMBERS CMAS AND KDSC"/>
    <property type="match status" value="1"/>
</dbReference>
<dbReference type="Proteomes" id="UP000243745">
    <property type="component" value="Unassembled WGS sequence"/>
</dbReference>
<accession>A0A662ZJB4</accession>
<evidence type="ECO:0000256" key="3">
    <source>
        <dbReference type="ARBA" id="ARBA00005893"/>
    </source>
</evidence>
<dbReference type="SFLD" id="SFLDG01136">
    <property type="entry name" value="C1.6:_Phosphoserine_Phosphatas"/>
    <property type="match status" value="1"/>
</dbReference>
<evidence type="ECO:0000256" key="1">
    <source>
        <dbReference type="ARBA" id="ARBA00000898"/>
    </source>
</evidence>
<dbReference type="GO" id="GO:0009103">
    <property type="term" value="P:lipopolysaccharide biosynthetic process"/>
    <property type="evidence" value="ECO:0007669"/>
    <property type="project" value="UniProtKB-UniRule"/>
</dbReference>
<dbReference type="InterPro" id="IPR023214">
    <property type="entry name" value="HAD_sf"/>
</dbReference>
<evidence type="ECO:0000256" key="13">
    <source>
        <dbReference type="PIRSR" id="PIRSR006118-2"/>
    </source>
</evidence>
<comment type="subunit">
    <text evidence="4 12">Homotetramer.</text>
</comment>
<evidence type="ECO:0000256" key="4">
    <source>
        <dbReference type="ARBA" id="ARBA00011881"/>
    </source>
</evidence>
<dbReference type="GO" id="GO:0046872">
    <property type="term" value="F:metal ion binding"/>
    <property type="evidence" value="ECO:0007669"/>
    <property type="project" value="UniProtKB-UniRule"/>
</dbReference>
<evidence type="ECO:0000313" key="15">
    <source>
        <dbReference type="Proteomes" id="UP000243745"/>
    </source>
</evidence>
<evidence type="ECO:0000256" key="11">
    <source>
        <dbReference type="ARBA" id="ARBA00031051"/>
    </source>
</evidence>
<feature type="binding site" evidence="13">
    <location>
        <position position="29"/>
    </location>
    <ligand>
        <name>Mg(2+)</name>
        <dbReference type="ChEBI" id="CHEBI:18420"/>
    </ligand>
</feature>
<keyword evidence="10 12" id="KW-0448">Lipopolysaccharide biosynthesis</keyword>
<gene>
    <name evidence="14" type="ORF">SAMN02910344_01869</name>
</gene>
<evidence type="ECO:0000256" key="12">
    <source>
        <dbReference type="PIRNR" id="PIRNR006118"/>
    </source>
</evidence>
<dbReference type="CDD" id="cd01630">
    <property type="entry name" value="HAD_KDO-like"/>
    <property type="match status" value="1"/>
</dbReference>
<feature type="binding site" evidence="13">
    <location>
        <position position="31"/>
    </location>
    <ligand>
        <name>substrate</name>
    </ligand>
</feature>
<comment type="similarity">
    <text evidence="3 12">Belongs to the KdsC family.</text>
</comment>
<dbReference type="InterPro" id="IPR036412">
    <property type="entry name" value="HAD-like_sf"/>
</dbReference>
<name>A0A662ZJB4_9GAMM</name>
<dbReference type="PANTHER" id="PTHR21485:SF6">
    <property type="entry name" value="N-ACYLNEURAMINATE CYTIDYLYLTRANSFERASE-RELATED"/>
    <property type="match status" value="1"/>
</dbReference>
<feature type="binding site" evidence="13">
    <location>
        <position position="122"/>
    </location>
    <ligand>
        <name>Mg(2+)</name>
        <dbReference type="ChEBI" id="CHEBI:18420"/>
    </ligand>
</feature>
<dbReference type="NCBIfam" id="NF007019">
    <property type="entry name" value="PRK09484.1"/>
    <property type="match status" value="1"/>
</dbReference>
<comment type="function">
    <text evidence="12">Catalyzes the hydrolysis of 3-deoxy-D-manno-octulosonate 8-phosphate (KDO 8-P) to 3-deoxy-D-manno-octulosonate (KDO) and inorganic phosphate.</text>
</comment>
<keyword evidence="7 12" id="KW-0479">Metal-binding</keyword>
<comment type="catalytic activity">
    <reaction evidence="1 12">
        <text>3-deoxy-alpha-D-manno-2-octulosonate-8-phosphate + H2O = 3-deoxy-alpha-D-manno-oct-2-ulosonate + phosphate</text>
        <dbReference type="Rhea" id="RHEA:11500"/>
        <dbReference type="ChEBI" id="CHEBI:15377"/>
        <dbReference type="ChEBI" id="CHEBI:43474"/>
        <dbReference type="ChEBI" id="CHEBI:85985"/>
        <dbReference type="ChEBI" id="CHEBI:85986"/>
        <dbReference type="EC" id="3.1.3.45"/>
    </reaction>
</comment>
<dbReference type="SUPFAM" id="SSF56784">
    <property type="entry name" value="HAD-like"/>
    <property type="match status" value="1"/>
</dbReference>
<evidence type="ECO:0000256" key="6">
    <source>
        <dbReference type="ARBA" id="ARBA00020092"/>
    </source>
</evidence>
<keyword evidence="15" id="KW-1185">Reference proteome</keyword>
<dbReference type="EMBL" id="FOXF01000043">
    <property type="protein sequence ID" value="SFP61331.1"/>
    <property type="molecule type" value="Genomic_DNA"/>
</dbReference>
<dbReference type="InterPro" id="IPR050793">
    <property type="entry name" value="CMP-NeuNAc_synthase"/>
</dbReference>
<evidence type="ECO:0000256" key="7">
    <source>
        <dbReference type="ARBA" id="ARBA00022723"/>
    </source>
</evidence>
<organism evidence="14 15">
    <name type="scientific">Ruminobacter amylophilus</name>
    <dbReference type="NCBI Taxonomy" id="867"/>
    <lineage>
        <taxon>Bacteria</taxon>
        <taxon>Pseudomonadati</taxon>
        <taxon>Pseudomonadota</taxon>
        <taxon>Gammaproteobacteria</taxon>
        <taxon>Aeromonadales</taxon>
        <taxon>Succinivibrionaceae</taxon>
        <taxon>Ruminobacter</taxon>
    </lineage>
</organism>
<dbReference type="SFLD" id="SFLDG01138">
    <property type="entry name" value="C1.6.2:_Deoxy-d-mannose-octulo"/>
    <property type="match status" value="1"/>
</dbReference>
<dbReference type="Pfam" id="PF08282">
    <property type="entry name" value="Hydrolase_3"/>
    <property type="match status" value="1"/>
</dbReference>
<dbReference type="OrthoDB" id="9805604at2"/>
<dbReference type="GO" id="GO:0019143">
    <property type="term" value="F:3-deoxy-manno-octulosonate-8-phosphatase activity"/>
    <property type="evidence" value="ECO:0007669"/>
    <property type="project" value="UniProtKB-UniRule"/>
</dbReference>
<dbReference type="GO" id="GO:0008781">
    <property type="term" value="F:N-acylneuraminate cytidylyltransferase activity"/>
    <property type="evidence" value="ECO:0007669"/>
    <property type="project" value="TreeGrafter"/>
</dbReference>